<protein>
    <submittedName>
        <fullName evidence="1">Uncharacterized protein</fullName>
    </submittedName>
</protein>
<dbReference type="RefSeq" id="WP_068209509.1">
    <property type="nucleotide sequence ID" value="NZ_CP013355.1"/>
</dbReference>
<dbReference type="OrthoDB" id="1122309at2"/>
<reference evidence="2" key="1">
    <citation type="submission" date="2015-12" db="EMBL/GenBank/DDBJ databases">
        <title>Complete genome sequence of Lutibacter profundus strain LP1.</title>
        <authorList>
            <person name="Wissuwa J."/>
            <person name="Le Moine Bauer S."/>
            <person name="Stokke R."/>
            <person name="Dahle H."/>
            <person name="Steen I.H."/>
        </authorList>
    </citation>
    <scope>NUCLEOTIDE SEQUENCE [LARGE SCALE GENOMIC DNA]</scope>
    <source>
        <strain evidence="2">LP1</strain>
    </source>
</reference>
<gene>
    <name evidence="1" type="ORF">Lupro_09860</name>
</gene>
<dbReference type="PROSITE" id="PS51257">
    <property type="entry name" value="PROKAR_LIPOPROTEIN"/>
    <property type="match status" value="1"/>
</dbReference>
<dbReference type="KEGG" id="lut:Lupro_09860"/>
<accession>A0A0X8G7K5</accession>
<name>A0A0X8G7K5_9FLAO</name>
<evidence type="ECO:0000313" key="1">
    <source>
        <dbReference type="EMBL" id="AMC11551.1"/>
    </source>
</evidence>
<dbReference type="Proteomes" id="UP000059672">
    <property type="component" value="Chromosome"/>
</dbReference>
<evidence type="ECO:0000313" key="2">
    <source>
        <dbReference type="Proteomes" id="UP000059672"/>
    </source>
</evidence>
<organism evidence="1 2">
    <name type="scientific">Lutibacter profundi</name>
    <dbReference type="NCBI Taxonomy" id="1622118"/>
    <lineage>
        <taxon>Bacteria</taxon>
        <taxon>Pseudomonadati</taxon>
        <taxon>Bacteroidota</taxon>
        <taxon>Flavobacteriia</taxon>
        <taxon>Flavobacteriales</taxon>
        <taxon>Flavobacteriaceae</taxon>
        <taxon>Lutibacter</taxon>
    </lineage>
</organism>
<dbReference type="EMBL" id="CP013355">
    <property type="protein sequence ID" value="AMC11551.1"/>
    <property type="molecule type" value="Genomic_DNA"/>
</dbReference>
<reference evidence="1 2" key="2">
    <citation type="journal article" date="2016" name="Int. J. Syst. Evol. Microbiol.">
        <title>Lutibacter profundi sp. nov., isolated from a deep-sea hydrothermal system on the Arctic Mid-Ocean Ridge and emended description of the genus Lutibacter.</title>
        <authorList>
            <person name="Le Moine Bauer S."/>
            <person name="Roalkvam I."/>
            <person name="Steen I.H."/>
            <person name="Dahle H."/>
        </authorList>
    </citation>
    <scope>NUCLEOTIDE SEQUENCE [LARGE SCALE GENOMIC DNA]</scope>
    <source>
        <strain evidence="1 2">LP1</strain>
    </source>
</reference>
<proteinExistence type="predicted"/>
<sequence>MKIISKLLYLNFFLLLFISCDKNDDLSFNDVAGIYEGTLSTNVAGKSNTKSVTETTSQATVEITMNGNEIQVHCYNDNFDTTQTLDLFRDNEDIKVCLTGSDFEGMYGHMEGDREMNGGMMGSENEWMQHLNDEHKQGDEHFGGFDMSQNSFDYTFKVNGMDYHFEGYKQ</sequence>
<dbReference type="STRING" id="1622118.Lupro_09860"/>
<dbReference type="AlphaFoldDB" id="A0A0X8G7K5"/>
<keyword evidence="2" id="KW-1185">Reference proteome</keyword>